<dbReference type="EnsemblPlants" id="AET2Gv20666900.2">
    <property type="protein sequence ID" value="AET2Gv20666900.2"/>
    <property type="gene ID" value="AET2Gv20666900"/>
</dbReference>
<organism evidence="1 2">
    <name type="scientific">Aegilops tauschii subsp. strangulata</name>
    <name type="common">Goatgrass</name>
    <dbReference type="NCBI Taxonomy" id="200361"/>
    <lineage>
        <taxon>Eukaryota</taxon>
        <taxon>Viridiplantae</taxon>
        <taxon>Streptophyta</taxon>
        <taxon>Embryophyta</taxon>
        <taxon>Tracheophyta</taxon>
        <taxon>Spermatophyta</taxon>
        <taxon>Magnoliopsida</taxon>
        <taxon>Liliopsida</taxon>
        <taxon>Poales</taxon>
        <taxon>Poaceae</taxon>
        <taxon>BOP clade</taxon>
        <taxon>Pooideae</taxon>
        <taxon>Triticodae</taxon>
        <taxon>Triticeae</taxon>
        <taxon>Triticinae</taxon>
        <taxon>Aegilops</taxon>
    </lineage>
</organism>
<reference evidence="2" key="1">
    <citation type="journal article" date="2014" name="Science">
        <title>Ancient hybridizations among the ancestral genomes of bread wheat.</title>
        <authorList>
            <consortium name="International Wheat Genome Sequencing Consortium,"/>
            <person name="Marcussen T."/>
            <person name="Sandve S.R."/>
            <person name="Heier L."/>
            <person name="Spannagl M."/>
            <person name="Pfeifer M."/>
            <person name="Jakobsen K.S."/>
            <person name="Wulff B.B."/>
            <person name="Steuernagel B."/>
            <person name="Mayer K.F."/>
            <person name="Olsen O.A."/>
        </authorList>
    </citation>
    <scope>NUCLEOTIDE SEQUENCE [LARGE SCALE GENOMIC DNA]</scope>
    <source>
        <strain evidence="2">cv. AL8/78</strain>
    </source>
</reference>
<reference evidence="1" key="3">
    <citation type="journal article" date="2017" name="Nature">
        <title>Genome sequence of the progenitor of the wheat D genome Aegilops tauschii.</title>
        <authorList>
            <person name="Luo M.C."/>
            <person name="Gu Y.Q."/>
            <person name="Puiu D."/>
            <person name="Wang H."/>
            <person name="Twardziok S.O."/>
            <person name="Deal K.R."/>
            <person name="Huo N."/>
            <person name="Zhu T."/>
            <person name="Wang L."/>
            <person name="Wang Y."/>
            <person name="McGuire P.E."/>
            <person name="Liu S."/>
            <person name="Long H."/>
            <person name="Ramasamy R.K."/>
            <person name="Rodriguez J.C."/>
            <person name="Van S.L."/>
            <person name="Yuan L."/>
            <person name="Wang Z."/>
            <person name="Xia Z."/>
            <person name="Xiao L."/>
            <person name="Anderson O.D."/>
            <person name="Ouyang S."/>
            <person name="Liang Y."/>
            <person name="Zimin A.V."/>
            <person name="Pertea G."/>
            <person name="Qi P."/>
            <person name="Bennetzen J.L."/>
            <person name="Dai X."/>
            <person name="Dawson M.W."/>
            <person name="Muller H.G."/>
            <person name="Kugler K."/>
            <person name="Rivarola-Duarte L."/>
            <person name="Spannagl M."/>
            <person name="Mayer K.F.X."/>
            <person name="Lu F.H."/>
            <person name="Bevan M.W."/>
            <person name="Leroy P."/>
            <person name="Li P."/>
            <person name="You F.M."/>
            <person name="Sun Q."/>
            <person name="Liu Z."/>
            <person name="Lyons E."/>
            <person name="Wicker T."/>
            <person name="Salzberg S.L."/>
            <person name="Devos K.M."/>
            <person name="Dvorak J."/>
        </authorList>
    </citation>
    <scope>NUCLEOTIDE SEQUENCE [LARGE SCALE GENOMIC DNA]</scope>
    <source>
        <strain evidence="1">cv. AL8/78</strain>
    </source>
</reference>
<sequence length="45" mass="4664">MRALHGCGIGPASSFPVLGNVIYSSFHGNVPALVHDATFNSGFDC</sequence>
<protein>
    <submittedName>
        <fullName evidence="1">Uncharacterized protein</fullName>
    </submittedName>
</protein>
<dbReference type="Proteomes" id="UP000015105">
    <property type="component" value="Chromosome 2D"/>
</dbReference>
<name>A0A453BXQ4_AEGTS</name>
<evidence type="ECO:0000313" key="2">
    <source>
        <dbReference type="Proteomes" id="UP000015105"/>
    </source>
</evidence>
<keyword evidence="2" id="KW-1185">Reference proteome</keyword>
<reference evidence="1" key="4">
    <citation type="submission" date="2019-03" db="UniProtKB">
        <authorList>
            <consortium name="EnsemblPlants"/>
        </authorList>
    </citation>
    <scope>IDENTIFICATION</scope>
</reference>
<dbReference type="AlphaFoldDB" id="A0A453BXQ4"/>
<dbReference type="Gramene" id="AET2Gv20666900.2">
    <property type="protein sequence ID" value="AET2Gv20666900.2"/>
    <property type="gene ID" value="AET2Gv20666900"/>
</dbReference>
<accession>A0A453BXQ4</accession>
<evidence type="ECO:0000313" key="1">
    <source>
        <dbReference type="EnsemblPlants" id="AET2Gv20666900.2"/>
    </source>
</evidence>
<reference evidence="1" key="5">
    <citation type="journal article" date="2021" name="G3 (Bethesda)">
        <title>Aegilops tauschii genome assembly Aet v5.0 features greater sequence contiguity and improved annotation.</title>
        <authorList>
            <person name="Wang L."/>
            <person name="Zhu T."/>
            <person name="Rodriguez J.C."/>
            <person name="Deal K.R."/>
            <person name="Dubcovsky J."/>
            <person name="McGuire P.E."/>
            <person name="Lux T."/>
            <person name="Spannagl M."/>
            <person name="Mayer K.F.X."/>
            <person name="Baldrich P."/>
            <person name="Meyers B.C."/>
            <person name="Huo N."/>
            <person name="Gu Y.Q."/>
            <person name="Zhou H."/>
            <person name="Devos K.M."/>
            <person name="Bennetzen J.L."/>
            <person name="Unver T."/>
            <person name="Budak H."/>
            <person name="Gulick P.J."/>
            <person name="Galiba G."/>
            <person name="Kalapos B."/>
            <person name="Nelson D.R."/>
            <person name="Li P."/>
            <person name="You F.M."/>
            <person name="Luo M.C."/>
            <person name="Dvorak J."/>
        </authorList>
    </citation>
    <scope>NUCLEOTIDE SEQUENCE [LARGE SCALE GENOMIC DNA]</scope>
    <source>
        <strain evidence="1">cv. AL8/78</strain>
    </source>
</reference>
<reference evidence="2" key="2">
    <citation type="journal article" date="2017" name="Nat. Plants">
        <title>The Aegilops tauschii genome reveals multiple impacts of transposons.</title>
        <authorList>
            <person name="Zhao G."/>
            <person name="Zou C."/>
            <person name="Li K."/>
            <person name="Wang K."/>
            <person name="Li T."/>
            <person name="Gao L."/>
            <person name="Zhang X."/>
            <person name="Wang H."/>
            <person name="Yang Z."/>
            <person name="Liu X."/>
            <person name="Jiang W."/>
            <person name="Mao L."/>
            <person name="Kong X."/>
            <person name="Jiao Y."/>
            <person name="Jia J."/>
        </authorList>
    </citation>
    <scope>NUCLEOTIDE SEQUENCE [LARGE SCALE GENOMIC DNA]</scope>
    <source>
        <strain evidence="2">cv. AL8/78</strain>
    </source>
</reference>
<proteinExistence type="predicted"/>